<evidence type="ECO:0000256" key="4">
    <source>
        <dbReference type="ARBA" id="ARBA00022692"/>
    </source>
</evidence>
<evidence type="ECO:0000256" key="7">
    <source>
        <dbReference type="SAM" id="Phobius"/>
    </source>
</evidence>
<feature type="transmembrane region" description="Helical" evidence="7">
    <location>
        <begin position="107"/>
        <end position="131"/>
    </location>
</feature>
<keyword evidence="3" id="KW-1003">Cell membrane</keyword>
<evidence type="ECO:0000256" key="1">
    <source>
        <dbReference type="ARBA" id="ARBA00004651"/>
    </source>
</evidence>
<dbReference type="InterPro" id="IPR036259">
    <property type="entry name" value="MFS_trans_sf"/>
</dbReference>
<dbReference type="SUPFAM" id="SSF103473">
    <property type="entry name" value="MFS general substrate transporter"/>
    <property type="match status" value="1"/>
</dbReference>
<evidence type="ECO:0000313" key="9">
    <source>
        <dbReference type="EMBL" id="SEJ78293.1"/>
    </source>
</evidence>
<name>A0A1H7BKL5_9BURK</name>
<feature type="transmembrane region" description="Helical" evidence="7">
    <location>
        <begin position="308"/>
        <end position="326"/>
    </location>
</feature>
<dbReference type="PANTHER" id="PTHR23517:SF13">
    <property type="entry name" value="MAJOR FACILITATOR SUPERFAMILY MFS_1"/>
    <property type="match status" value="1"/>
</dbReference>
<dbReference type="STRING" id="667676.SAMN05192539_101852"/>
<dbReference type="Gene3D" id="1.20.1250.20">
    <property type="entry name" value="MFS general substrate transporter like domains"/>
    <property type="match status" value="1"/>
</dbReference>
<dbReference type="PANTHER" id="PTHR23517">
    <property type="entry name" value="RESISTANCE PROTEIN MDTM, PUTATIVE-RELATED-RELATED"/>
    <property type="match status" value="1"/>
</dbReference>
<feature type="transmembrane region" description="Helical" evidence="7">
    <location>
        <begin position="53"/>
        <end position="70"/>
    </location>
</feature>
<dbReference type="RefSeq" id="WP_245763317.1">
    <property type="nucleotide sequence ID" value="NZ_FNYE01000018.1"/>
</dbReference>
<sequence>MHPPSRSRTMLSRRASLISAAALLGVLYAGSPIVTPLYPLYQRAFGLSELMVTLVYAAYVIGNLGALFAFGRVSDRAGRRPVSLLVLAVAIVSTLLFLFAMHPAWLFVARAASGLAIGVGAATATAWIAELHPDDDKAAASRLAAAVNLAGLAAGVLIAGLLAQFAPWPLRTVFVVYVLVLAGTTAMTARACETVNHPARRLAELSFEPRIGVPSGLYMAFVAPAVTAFATFALLGFYAALLPNLMQNSMHTHNAALSGAVVAELFAASTVTVIATRTLGARVAMSAGLWLLPPSLALLLWAQVAGSIALLVVATALGGVASALGFRGSLQEANRMAPAAQRAELLSAYLLCCYTGNSLPAVGIALLSRSVGHLWADVVFAAVSAVLSVIALTVGGRHVRRAG</sequence>
<dbReference type="GO" id="GO:0005886">
    <property type="term" value="C:plasma membrane"/>
    <property type="evidence" value="ECO:0007669"/>
    <property type="project" value="UniProtKB-SubCell"/>
</dbReference>
<feature type="transmembrane region" description="Helical" evidence="7">
    <location>
        <begin position="253"/>
        <end position="276"/>
    </location>
</feature>
<feature type="transmembrane region" description="Helical" evidence="7">
    <location>
        <begin position="346"/>
        <end position="368"/>
    </location>
</feature>
<feature type="transmembrane region" description="Helical" evidence="7">
    <location>
        <begin position="374"/>
        <end position="394"/>
    </location>
</feature>
<evidence type="ECO:0000259" key="8">
    <source>
        <dbReference type="PROSITE" id="PS50850"/>
    </source>
</evidence>
<evidence type="ECO:0000313" key="10">
    <source>
        <dbReference type="Proteomes" id="UP000198866"/>
    </source>
</evidence>
<gene>
    <name evidence="9" type="ORF">SAMN05192539_101852</name>
</gene>
<dbReference type="Pfam" id="PF07690">
    <property type="entry name" value="MFS_1"/>
    <property type="match status" value="1"/>
</dbReference>
<keyword evidence="4 7" id="KW-0812">Transmembrane</keyword>
<proteinExistence type="predicted"/>
<dbReference type="PROSITE" id="PS50850">
    <property type="entry name" value="MFS"/>
    <property type="match status" value="1"/>
</dbReference>
<dbReference type="AlphaFoldDB" id="A0A1H7BKL5"/>
<comment type="subcellular location">
    <subcellularLocation>
        <location evidence="1">Cell membrane</location>
        <topology evidence="1">Multi-pass membrane protein</topology>
    </subcellularLocation>
</comment>
<dbReference type="EMBL" id="FNYE01000018">
    <property type="protein sequence ID" value="SEJ78293.1"/>
    <property type="molecule type" value="Genomic_DNA"/>
</dbReference>
<dbReference type="InterPro" id="IPR011701">
    <property type="entry name" value="MFS"/>
</dbReference>
<evidence type="ECO:0000256" key="6">
    <source>
        <dbReference type="ARBA" id="ARBA00023136"/>
    </source>
</evidence>
<keyword evidence="10" id="KW-1185">Reference proteome</keyword>
<keyword evidence="5 7" id="KW-1133">Transmembrane helix</keyword>
<feature type="transmembrane region" description="Helical" evidence="7">
    <location>
        <begin position="217"/>
        <end position="241"/>
    </location>
</feature>
<evidence type="ECO:0000256" key="3">
    <source>
        <dbReference type="ARBA" id="ARBA00022475"/>
    </source>
</evidence>
<feature type="transmembrane region" description="Helical" evidence="7">
    <location>
        <begin position="82"/>
        <end position="101"/>
    </location>
</feature>
<feature type="transmembrane region" description="Helical" evidence="7">
    <location>
        <begin position="172"/>
        <end position="192"/>
    </location>
</feature>
<organism evidence="9 10">
    <name type="scientific">Paraburkholderia diazotrophica</name>
    <dbReference type="NCBI Taxonomy" id="667676"/>
    <lineage>
        <taxon>Bacteria</taxon>
        <taxon>Pseudomonadati</taxon>
        <taxon>Pseudomonadota</taxon>
        <taxon>Betaproteobacteria</taxon>
        <taxon>Burkholderiales</taxon>
        <taxon>Burkholderiaceae</taxon>
        <taxon>Paraburkholderia</taxon>
    </lineage>
</organism>
<dbReference type="InterPro" id="IPR020846">
    <property type="entry name" value="MFS_dom"/>
</dbReference>
<keyword evidence="6 7" id="KW-0472">Membrane</keyword>
<evidence type="ECO:0000256" key="2">
    <source>
        <dbReference type="ARBA" id="ARBA00022448"/>
    </source>
</evidence>
<keyword evidence="2" id="KW-0813">Transport</keyword>
<dbReference type="GO" id="GO:0022857">
    <property type="term" value="F:transmembrane transporter activity"/>
    <property type="evidence" value="ECO:0007669"/>
    <property type="project" value="InterPro"/>
</dbReference>
<dbReference type="InterPro" id="IPR050171">
    <property type="entry name" value="MFS_Transporters"/>
</dbReference>
<feature type="transmembrane region" description="Helical" evidence="7">
    <location>
        <begin position="143"/>
        <end position="166"/>
    </location>
</feature>
<dbReference type="Proteomes" id="UP000198866">
    <property type="component" value="Unassembled WGS sequence"/>
</dbReference>
<evidence type="ECO:0000256" key="5">
    <source>
        <dbReference type="ARBA" id="ARBA00022989"/>
    </source>
</evidence>
<feature type="domain" description="Major facilitator superfamily (MFS) profile" evidence="8">
    <location>
        <begin position="16"/>
        <end position="403"/>
    </location>
</feature>
<accession>A0A1H7BKL5</accession>
<protein>
    <submittedName>
        <fullName evidence="9">Predicted arabinose efflux permease, MFS family</fullName>
    </submittedName>
</protein>
<reference evidence="10" key="1">
    <citation type="submission" date="2016-10" db="EMBL/GenBank/DDBJ databases">
        <authorList>
            <person name="Varghese N."/>
            <person name="Submissions S."/>
        </authorList>
    </citation>
    <scope>NUCLEOTIDE SEQUENCE [LARGE SCALE GENOMIC DNA]</scope>
    <source>
        <strain evidence="10">LMG 26031</strain>
    </source>
</reference>